<dbReference type="Pfam" id="PF12833">
    <property type="entry name" value="HTH_18"/>
    <property type="match status" value="1"/>
</dbReference>
<evidence type="ECO:0000313" key="7">
    <source>
        <dbReference type="Proteomes" id="UP000030853"/>
    </source>
</evidence>
<dbReference type="EMBL" id="JTJJ01000031">
    <property type="protein sequence ID" value="KHJ68484.1"/>
    <property type="molecule type" value="Genomic_DNA"/>
</dbReference>
<dbReference type="InterPro" id="IPR014710">
    <property type="entry name" value="RmlC-like_jellyroll"/>
</dbReference>
<dbReference type="PROSITE" id="PS01124">
    <property type="entry name" value="HTH_ARAC_FAMILY_2"/>
    <property type="match status" value="1"/>
</dbReference>
<evidence type="ECO:0000313" key="6">
    <source>
        <dbReference type="EMBL" id="KHJ68484.1"/>
    </source>
</evidence>
<dbReference type="PANTHER" id="PTHR11019">
    <property type="entry name" value="HTH-TYPE TRANSCRIPTIONAL REGULATOR NIMR"/>
    <property type="match status" value="1"/>
</dbReference>
<dbReference type="InterPro" id="IPR009057">
    <property type="entry name" value="Homeodomain-like_sf"/>
</dbReference>
<accession>A0A0B1R786</accession>
<comment type="caution">
    <text evidence="6">The sequence shown here is derived from an EMBL/GenBank/DDBJ whole genome shotgun (WGS) entry which is preliminary data.</text>
</comment>
<dbReference type="Gene3D" id="2.60.120.10">
    <property type="entry name" value="Jelly Rolls"/>
    <property type="match status" value="1"/>
</dbReference>
<dbReference type="SUPFAM" id="SSF51182">
    <property type="entry name" value="RmlC-like cupins"/>
    <property type="match status" value="1"/>
</dbReference>
<dbReference type="SUPFAM" id="SSF46689">
    <property type="entry name" value="Homeodomain-like"/>
    <property type="match status" value="1"/>
</dbReference>
<dbReference type="InterPro" id="IPR003313">
    <property type="entry name" value="AraC-bd"/>
</dbReference>
<dbReference type="CDD" id="cd06124">
    <property type="entry name" value="cupin_NimR-like_N"/>
    <property type="match status" value="1"/>
</dbReference>
<dbReference type="InterPro" id="IPR018062">
    <property type="entry name" value="HTH_AraC-typ_CS"/>
</dbReference>
<dbReference type="SMART" id="SM00342">
    <property type="entry name" value="HTH_ARAC"/>
    <property type="match status" value="1"/>
</dbReference>
<evidence type="ECO:0000256" key="4">
    <source>
        <dbReference type="ARBA" id="ARBA00023163"/>
    </source>
</evidence>
<organism evidence="6 7">
    <name type="scientific">Pantoea rodasii</name>
    <dbReference type="NCBI Taxonomy" id="1076549"/>
    <lineage>
        <taxon>Bacteria</taxon>
        <taxon>Pseudomonadati</taxon>
        <taxon>Pseudomonadota</taxon>
        <taxon>Gammaproteobacteria</taxon>
        <taxon>Enterobacterales</taxon>
        <taxon>Erwiniaceae</taxon>
        <taxon>Pantoea</taxon>
    </lineage>
</organism>
<dbReference type="GO" id="GO:0003700">
    <property type="term" value="F:DNA-binding transcription factor activity"/>
    <property type="evidence" value="ECO:0007669"/>
    <property type="project" value="InterPro"/>
</dbReference>
<dbReference type="FunFam" id="1.10.10.60:FF:000132">
    <property type="entry name" value="AraC family transcriptional regulator"/>
    <property type="match status" value="1"/>
</dbReference>
<gene>
    <name evidence="6" type="ORF">QU24_09000</name>
</gene>
<feature type="domain" description="HTH araC/xylS-type" evidence="5">
    <location>
        <begin position="149"/>
        <end position="249"/>
    </location>
</feature>
<dbReference type="Proteomes" id="UP000030853">
    <property type="component" value="Unassembled WGS sequence"/>
</dbReference>
<protein>
    <recommendedName>
        <fullName evidence="5">HTH araC/xylS-type domain-containing protein</fullName>
    </recommendedName>
</protein>
<evidence type="ECO:0000256" key="2">
    <source>
        <dbReference type="ARBA" id="ARBA00023015"/>
    </source>
</evidence>
<dbReference type="InterPro" id="IPR018060">
    <property type="entry name" value="HTH_AraC"/>
</dbReference>
<evidence type="ECO:0000259" key="5">
    <source>
        <dbReference type="PROSITE" id="PS01124"/>
    </source>
</evidence>
<keyword evidence="4" id="KW-0804">Transcription</keyword>
<keyword evidence="1" id="KW-0678">Repressor</keyword>
<sequence>MTPPQPLLATREMHYHAGREERWHAHEVAQLVLCTQGVMRVQTQTASWILTPGRALWLPGTLPHALTALSDIRSTSLYLDPKLARAFWSQARSMLISPLLQALMQTLVEIELQPQPELARIALISPLLLDEIHRAADGPVCNLPLPSDRRLLNICQQLLASPASSDTLEEWGQRVGASSRTLARLFREQTGITFTQWRQQLRLSEALVQLAQGQTVLRTANQLGYQSPSAFISMFRRLMGETPQRFLRISA</sequence>
<name>A0A0B1R786_9GAMM</name>
<dbReference type="PROSITE" id="PS00041">
    <property type="entry name" value="HTH_ARAC_FAMILY_1"/>
    <property type="match status" value="1"/>
</dbReference>
<dbReference type="Pfam" id="PF02311">
    <property type="entry name" value="AraC_binding"/>
    <property type="match status" value="1"/>
</dbReference>
<dbReference type="GO" id="GO:0043565">
    <property type="term" value="F:sequence-specific DNA binding"/>
    <property type="evidence" value="ECO:0007669"/>
    <property type="project" value="InterPro"/>
</dbReference>
<proteinExistence type="predicted"/>
<dbReference type="PANTHER" id="PTHR11019:SF159">
    <property type="entry name" value="TRANSCRIPTIONAL REGULATOR-RELATED"/>
    <property type="match status" value="1"/>
</dbReference>
<keyword evidence="3" id="KW-0238">DNA-binding</keyword>
<reference evidence="6 7" key="1">
    <citation type="submission" date="2014-11" db="EMBL/GenBank/DDBJ databases">
        <title>Genome sequencing of Pantoea rodasii ND03.</title>
        <authorList>
            <person name="Muhamad Yunos N.Y."/>
            <person name="Chan K.-G."/>
        </authorList>
    </citation>
    <scope>NUCLEOTIDE SEQUENCE [LARGE SCALE GENOMIC DNA]</scope>
    <source>
        <strain evidence="6 7">ND03</strain>
    </source>
</reference>
<dbReference type="AlphaFoldDB" id="A0A0B1R786"/>
<keyword evidence="2" id="KW-0805">Transcription regulation</keyword>
<evidence type="ECO:0000256" key="3">
    <source>
        <dbReference type="ARBA" id="ARBA00023125"/>
    </source>
</evidence>
<dbReference type="InterPro" id="IPR011051">
    <property type="entry name" value="RmlC_Cupin_sf"/>
</dbReference>
<dbReference type="Gene3D" id="1.10.10.60">
    <property type="entry name" value="Homeodomain-like"/>
    <property type="match status" value="2"/>
</dbReference>
<evidence type="ECO:0000256" key="1">
    <source>
        <dbReference type="ARBA" id="ARBA00022491"/>
    </source>
</evidence>